<evidence type="ECO:0000313" key="5">
    <source>
        <dbReference type="EMBL" id="APT90115.1"/>
    </source>
</evidence>
<feature type="signal peptide" evidence="3">
    <location>
        <begin position="1"/>
        <end position="26"/>
    </location>
</feature>
<dbReference type="Pfam" id="PF01520">
    <property type="entry name" value="Amidase_3"/>
    <property type="match status" value="1"/>
</dbReference>
<dbReference type="PANTHER" id="PTHR30404">
    <property type="entry name" value="N-ACETYLMURAMOYL-L-ALANINE AMIDASE"/>
    <property type="match status" value="1"/>
</dbReference>
<evidence type="ECO:0000256" key="2">
    <source>
        <dbReference type="SAM" id="MobiDB-lite"/>
    </source>
</evidence>
<proteinExistence type="predicted"/>
<feature type="compositionally biased region" description="Low complexity" evidence="2">
    <location>
        <begin position="35"/>
        <end position="58"/>
    </location>
</feature>
<dbReference type="PROSITE" id="PS51257">
    <property type="entry name" value="PROKAR_LIPOPROTEIN"/>
    <property type="match status" value="1"/>
</dbReference>
<dbReference type="CDD" id="cd02696">
    <property type="entry name" value="MurNAc-LAA"/>
    <property type="match status" value="1"/>
</dbReference>
<dbReference type="OrthoDB" id="3268878at2"/>
<name>A0A1L7CW52_9CORY</name>
<dbReference type="InterPro" id="IPR002508">
    <property type="entry name" value="MurNAc-LAA_cat"/>
</dbReference>
<reference evidence="5 6" key="1">
    <citation type="submission" date="2014-08" db="EMBL/GenBank/DDBJ databases">
        <title>Complete genome sequence of Corynebacterium sphenisci CECT 5990(T) (=DSM 44792(T)), isolated from healthy wild penguins.</title>
        <authorList>
            <person name="Ruckert C."/>
            <person name="Albersmeier A."/>
            <person name="Winkler A."/>
            <person name="Kalinowski J."/>
        </authorList>
    </citation>
    <scope>NUCLEOTIDE SEQUENCE [LARGE SCALE GENOMIC DNA]</scope>
    <source>
        <strain evidence="5 6">DSM 44792</strain>
    </source>
</reference>
<evidence type="ECO:0000259" key="4">
    <source>
        <dbReference type="SMART" id="SM00646"/>
    </source>
</evidence>
<dbReference type="AlphaFoldDB" id="A0A1L7CW52"/>
<keyword evidence="6" id="KW-1185">Reference proteome</keyword>
<gene>
    <name evidence="5" type="ORF">CSPHI_02430</name>
</gene>
<evidence type="ECO:0000313" key="6">
    <source>
        <dbReference type="Proteomes" id="UP000185469"/>
    </source>
</evidence>
<dbReference type="GO" id="GO:0030288">
    <property type="term" value="C:outer membrane-bounded periplasmic space"/>
    <property type="evidence" value="ECO:0007669"/>
    <property type="project" value="TreeGrafter"/>
</dbReference>
<dbReference type="RefSeq" id="WP_075691337.1">
    <property type="nucleotide sequence ID" value="NZ_CP009248.1"/>
</dbReference>
<dbReference type="EMBL" id="CP009248">
    <property type="protein sequence ID" value="APT90115.1"/>
    <property type="molecule type" value="Genomic_DNA"/>
</dbReference>
<dbReference type="Gene3D" id="3.40.630.40">
    <property type="entry name" value="Zn-dependent exopeptidases"/>
    <property type="match status" value="1"/>
</dbReference>
<dbReference type="STRING" id="1437874.CSPHI_02430"/>
<dbReference type="SMART" id="SM00646">
    <property type="entry name" value="Ami_3"/>
    <property type="match status" value="1"/>
</dbReference>
<sequence>MSITRTRRTAAAVLAAGLLALGGCTIGDVDGAGDPVAPAASEGPAADAPDPTPGAGAPEKSTPAPAPGGAAAAPRAGTLAGRLIYLDPGHAGTPPPAEEMVTDGRGGVKQCNTTGTAADDGWPEHTFNWELAGRLRALLEDAGAEVRLTRADDVGRAPCIDERARTENDSGADAVISIHADGNGEGARGFHVSHIADPLPGNLPAESAALAGAIRDAMLEAGFTASNYLGAGGIHPRADLTGLNLSTRPKVLVEFGNMRDSADIALLRSAEGQDRLAAAVAAAVAAGIAAYLG</sequence>
<feature type="chain" id="PRO_5038683661" evidence="3">
    <location>
        <begin position="27"/>
        <end position="293"/>
    </location>
</feature>
<dbReference type="GO" id="GO:0008745">
    <property type="term" value="F:N-acetylmuramoyl-L-alanine amidase activity"/>
    <property type="evidence" value="ECO:0007669"/>
    <property type="project" value="InterPro"/>
</dbReference>
<accession>A0A1L7CW52</accession>
<keyword evidence="1" id="KW-0378">Hydrolase</keyword>
<dbReference type="PANTHER" id="PTHR30404:SF0">
    <property type="entry name" value="N-ACETYLMURAMOYL-L-ALANINE AMIDASE AMIC"/>
    <property type="match status" value="1"/>
</dbReference>
<evidence type="ECO:0000256" key="1">
    <source>
        <dbReference type="ARBA" id="ARBA00022801"/>
    </source>
</evidence>
<keyword evidence="3" id="KW-0732">Signal</keyword>
<dbReference type="InterPro" id="IPR050695">
    <property type="entry name" value="N-acetylmuramoyl_amidase_3"/>
</dbReference>
<protein>
    <submittedName>
        <fullName evidence="5">N-acetylmuramoyl-L-alanine amidase</fullName>
    </submittedName>
</protein>
<dbReference type="Proteomes" id="UP000185469">
    <property type="component" value="Chromosome"/>
</dbReference>
<evidence type="ECO:0000256" key="3">
    <source>
        <dbReference type="SAM" id="SignalP"/>
    </source>
</evidence>
<feature type="domain" description="MurNAc-LAA" evidence="4">
    <location>
        <begin position="164"/>
        <end position="285"/>
    </location>
</feature>
<feature type="region of interest" description="Disordered" evidence="2">
    <location>
        <begin position="35"/>
        <end position="73"/>
    </location>
</feature>
<dbReference type="GO" id="GO:0009253">
    <property type="term" value="P:peptidoglycan catabolic process"/>
    <property type="evidence" value="ECO:0007669"/>
    <property type="project" value="InterPro"/>
</dbReference>
<dbReference type="KEGG" id="csph:CSPHI_02430"/>
<dbReference type="SUPFAM" id="SSF53187">
    <property type="entry name" value="Zn-dependent exopeptidases"/>
    <property type="match status" value="1"/>
</dbReference>
<organism evidence="5 6">
    <name type="scientific">Corynebacterium sphenisci DSM 44792</name>
    <dbReference type="NCBI Taxonomy" id="1437874"/>
    <lineage>
        <taxon>Bacteria</taxon>
        <taxon>Bacillati</taxon>
        <taxon>Actinomycetota</taxon>
        <taxon>Actinomycetes</taxon>
        <taxon>Mycobacteriales</taxon>
        <taxon>Corynebacteriaceae</taxon>
        <taxon>Corynebacterium</taxon>
    </lineage>
</organism>